<evidence type="ECO:0000313" key="1">
    <source>
        <dbReference type="EMBL" id="MBH8581993.1"/>
    </source>
</evidence>
<dbReference type="PROSITE" id="PS51257">
    <property type="entry name" value="PROKAR_LIPOPROTEIN"/>
    <property type="match status" value="1"/>
</dbReference>
<accession>A0ABD4L6M5</accession>
<protein>
    <submittedName>
        <fullName evidence="1">Uncharacterized protein</fullName>
    </submittedName>
</protein>
<gene>
    <name evidence="1" type="ORF">I7V36_17965</name>
</gene>
<dbReference type="AlphaFoldDB" id="A0ABD4L6M5"/>
<sequence length="173" mass="19837">MRSRKTFFAAIATVFSSLISGCETGEISRFEHPPSESFYEEMNYYSPELDEYKDQGVLFVISIKQLTYNEFSIWLGLYAADLPNLAMQINRIRITGDEWEESHQINREIEFSEAGDTALLTDAVRIGVSGDSFTLLKNSPSIIIEVVYSTGTEDREMRFLIERRVEKHIAFPT</sequence>
<organism evidence="1 2">
    <name type="scientific">Bisbaumannia pacifica</name>
    <dbReference type="NCBI Taxonomy" id="77098"/>
    <lineage>
        <taxon>Bacteria</taxon>
        <taxon>Pseudomonadati</taxon>
        <taxon>Pseudomonadota</taxon>
        <taxon>Gammaproteobacteria</taxon>
        <taxon>Oceanospirillales</taxon>
        <taxon>Halomonadaceae</taxon>
        <taxon>Bisbaumannia</taxon>
    </lineage>
</organism>
<evidence type="ECO:0000313" key="2">
    <source>
        <dbReference type="Proteomes" id="UP000651738"/>
    </source>
</evidence>
<proteinExistence type="predicted"/>
<comment type="caution">
    <text evidence="1">The sequence shown here is derived from an EMBL/GenBank/DDBJ whole genome shotgun (WGS) entry which is preliminary data.</text>
</comment>
<dbReference type="RefSeq" id="WP_198058657.1">
    <property type="nucleotide sequence ID" value="NZ_JAEDAF010000033.1"/>
</dbReference>
<name>A0ABD4L6M5_9GAMM</name>
<reference evidence="1 2" key="1">
    <citation type="submission" date="2020-12" db="EMBL/GenBank/DDBJ databases">
        <title>Draft genome sequence of Halomonas pacifica strain CARE-V15.</title>
        <authorList>
            <person name="Vignesh N."/>
            <person name="Thabitha A."/>
            <person name="Saravanan R."/>
            <person name="Manigandan V."/>
        </authorList>
    </citation>
    <scope>NUCLEOTIDE SEQUENCE [LARGE SCALE GENOMIC DNA]</scope>
    <source>
        <strain evidence="1 2">CARE-V15</strain>
    </source>
</reference>
<dbReference type="EMBL" id="JAEDAF010000033">
    <property type="protein sequence ID" value="MBH8581993.1"/>
    <property type="molecule type" value="Genomic_DNA"/>
</dbReference>
<dbReference type="Proteomes" id="UP000651738">
    <property type="component" value="Unassembled WGS sequence"/>
</dbReference>